<organism evidence="1 2">
    <name type="scientific">Brachionus plicatilis</name>
    <name type="common">Marine rotifer</name>
    <name type="synonym">Brachionus muelleri</name>
    <dbReference type="NCBI Taxonomy" id="10195"/>
    <lineage>
        <taxon>Eukaryota</taxon>
        <taxon>Metazoa</taxon>
        <taxon>Spiralia</taxon>
        <taxon>Gnathifera</taxon>
        <taxon>Rotifera</taxon>
        <taxon>Eurotatoria</taxon>
        <taxon>Monogononta</taxon>
        <taxon>Pseudotrocha</taxon>
        <taxon>Ploima</taxon>
        <taxon>Brachionidae</taxon>
        <taxon>Brachionus</taxon>
    </lineage>
</organism>
<name>A0A3M7PFN7_BRAPC</name>
<evidence type="ECO:0000313" key="1">
    <source>
        <dbReference type="EMBL" id="RMZ97843.1"/>
    </source>
</evidence>
<reference evidence="1 2" key="1">
    <citation type="journal article" date="2018" name="Sci. Rep.">
        <title>Genomic signatures of local adaptation to the degree of environmental predictability in rotifers.</title>
        <authorList>
            <person name="Franch-Gras L."/>
            <person name="Hahn C."/>
            <person name="Garcia-Roger E.M."/>
            <person name="Carmona M.J."/>
            <person name="Serra M."/>
            <person name="Gomez A."/>
        </authorList>
    </citation>
    <scope>NUCLEOTIDE SEQUENCE [LARGE SCALE GENOMIC DNA]</scope>
    <source>
        <strain evidence="1">HYR1</strain>
    </source>
</reference>
<gene>
    <name evidence="1" type="ORF">BpHYR1_050722</name>
</gene>
<protein>
    <submittedName>
        <fullName evidence="1">Uncharacterized protein</fullName>
    </submittedName>
</protein>
<dbReference type="EMBL" id="REGN01011147">
    <property type="protein sequence ID" value="RMZ97843.1"/>
    <property type="molecule type" value="Genomic_DNA"/>
</dbReference>
<comment type="caution">
    <text evidence="1">The sequence shown here is derived from an EMBL/GenBank/DDBJ whole genome shotgun (WGS) entry which is preliminary data.</text>
</comment>
<sequence>MNSKYDIEVWLKIKLSIKYIIKNRIKLDSILPFLLKNLFVTNNDQHINDLFVRRFLIDFLSIISNSSSEEEF</sequence>
<proteinExistence type="predicted"/>
<dbReference type="AlphaFoldDB" id="A0A3M7PFN7"/>
<dbReference type="Proteomes" id="UP000276133">
    <property type="component" value="Unassembled WGS sequence"/>
</dbReference>
<keyword evidence="2" id="KW-1185">Reference proteome</keyword>
<evidence type="ECO:0000313" key="2">
    <source>
        <dbReference type="Proteomes" id="UP000276133"/>
    </source>
</evidence>
<accession>A0A3M7PFN7</accession>